<dbReference type="Gene3D" id="3.20.20.210">
    <property type="match status" value="1"/>
</dbReference>
<keyword evidence="7 8" id="KW-0627">Porphyrin biosynthesis</keyword>
<feature type="binding site" evidence="8">
    <location>
        <begin position="23"/>
        <end position="27"/>
    </location>
    <ligand>
        <name>substrate</name>
    </ligand>
</feature>
<dbReference type="SUPFAM" id="SSF51726">
    <property type="entry name" value="UROD/MetE-like"/>
    <property type="match status" value="1"/>
</dbReference>
<evidence type="ECO:0000256" key="7">
    <source>
        <dbReference type="ARBA" id="ARBA00023244"/>
    </source>
</evidence>
<evidence type="ECO:0000313" key="14">
    <source>
        <dbReference type="Proteomes" id="UP000648239"/>
    </source>
</evidence>
<dbReference type="PANTHER" id="PTHR21091:SF169">
    <property type="entry name" value="UROPORPHYRINOGEN DECARBOXYLASE"/>
    <property type="match status" value="1"/>
</dbReference>
<evidence type="ECO:0000256" key="5">
    <source>
        <dbReference type="ARBA" id="ARBA00022793"/>
    </source>
</evidence>
<dbReference type="GO" id="GO:0005829">
    <property type="term" value="C:cytosol"/>
    <property type="evidence" value="ECO:0007669"/>
    <property type="project" value="TreeGrafter"/>
</dbReference>
<comment type="caution">
    <text evidence="13">The sequence shown here is derived from an EMBL/GenBank/DDBJ whole genome shotgun (WGS) entry which is preliminary data.</text>
</comment>
<keyword evidence="5 8" id="KW-0210">Decarboxylase</keyword>
<dbReference type="PANTHER" id="PTHR21091">
    <property type="entry name" value="METHYLTETRAHYDROFOLATE:HOMOCYSTEINE METHYLTRANSFERASE RELATED"/>
    <property type="match status" value="1"/>
</dbReference>
<proteinExistence type="inferred from homology"/>
<dbReference type="GO" id="GO:0006782">
    <property type="term" value="P:protoporphyrinogen IX biosynthetic process"/>
    <property type="evidence" value="ECO:0007669"/>
    <property type="project" value="UniProtKB-UniRule"/>
</dbReference>
<evidence type="ECO:0000256" key="1">
    <source>
        <dbReference type="ARBA" id="ARBA00004804"/>
    </source>
</evidence>
<name>A0A8J7C2A0_9BACT</name>
<feature type="binding site" evidence="8">
    <location>
        <position position="72"/>
    </location>
    <ligand>
        <name>substrate</name>
    </ligand>
</feature>
<comment type="subcellular location">
    <subcellularLocation>
        <location evidence="8">Cytoplasm</location>
    </subcellularLocation>
</comment>
<dbReference type="PROSITE" id="PS00906">
    <property type="entry name" value="UROD_1"/>
    <property type="match status" value="1"/>
</dbReference>
<feature type="domain" description="Uroporphyrinogen decarboxylase (URO-D)" evidence="12">
    <location>
        <begin position="135"/>
        <end position="151"/>
    </location>
</feature>
<keyword evidence="4 8" id="KW-0963">Cytoplasm</keyword>
<comment type="similarity">
    <text evidence="2 8 10">Belongs to the uroporphyrinogen decarboxylase family.</text>
</comment>
<dbReference type="Pfam" id="PF01208">
    <property type="entry name" value="URO-D"/>
    <property type="match status" value="1"/>
</dbReference>
<dbReference type="EMBL" id="JACXWD010000008">
    <property type="protein sequence ID" value="MBD3867291.1"/>
    <property type="molecule type" value="Genomic_DNA"/>
</dbReference>
<dbReference type="InterPro" id="IPR006361">
    <property type="entry name" value="Uroporphyrinogen_deCO2ase_HemE"/>
</dbReference>
<comment type="subunit">
    <text evidence="8">Homodimer.</text>
</comment>
<evidence type="ECO:0000313" key="13">
    <source>
        <dbReference type="EMBL" id="MBD3867291.1"/>
    </source>
</evidence>
<feature type="binding site" evidence="8">
    <location>
        <position position="317"/>
    </location>
    <ligand>
        <name>substrate</name>
    </ligand>
</feature>
<evidence type="ECO:0000259" key="12">
    <source>
        <dbReference type="PROSITE" id="PS00907"/>
    </source>
</evidence>
<feature type="binding site" evidence="8">
    <location>
        <position position="147"/>
    </location>
    <ligand>
        <name>substrate</name>
    </ligand>
</feature>
<evidence type="ECO:0000259" key="11">
    <source>
        <dbReference type="PROSITE" id="PS00906"/>
    </source>
</evidence>
<evidence type="ECO:0000256" key="10">
    <source>
        <dbReference type="RuleBase" id="RU004169"/>
    </source>
</evidence>
<dbReference type="FunFam" id="3.20.20.210:FF:000007">
    <property type="entry name" value="Uroporphyrinogen decarboxylase"/>
    <property type="match status" value="1"/>
</dbReference>
<evidence type="ECO:0000256" key="8">
    <source>
        <dbReference type="HAMAP-Rule" id="MF_00218"/>
    </source>
</evidence>
<dbReference type="AlphaFoldDB" id="A0A8J7C2A0"/>
<feature type="domain" description="Uroporphyrinogen decarboxylase (URO-D)" evidence="11">
    <location>
        <begin position="18"/>
        <end position="27"/>
    </location>
</feature>
<comment type="pathway">
    <text evidence="1 8 9">Porphyrin-containing compound metabolism; protoporphyrin-IX biosynthesis; coproporphyrinogen-III from 5-aminolevulinate: step 4/4.</text>
</comment>
<reference evidence="13 14" key="1">
    <citation type="submission" date="2020-08" db="EMBL/GenBank/DDBJ databases">
        <title>Acidobacteriota in marine sediments use diverse sulfur dissimilation pathways.</title>
        <authorList>
            <person name="Wasmund K."/>
        </authorList>
    </citation>
    <scope>NUCLEOTIDE SEQUENCE [LARGE SCALE GENOMIC DNA]</scope>
    <source>
        <strain evidence="13">MAG AM4</strain>
    </source>
</reference>
<dbReference type="Proteomes" id="UP000648239">
    <property type="component" value="Unassembled WGS sequence"/>
</dbReference>
<dbReference type="UniPathway" id="UPA00251">
    <property type="reaction ID" value="UER00321"/>
</dbReference>
<dbReference type="InterPro" id="IPR000257">
    <property type="entry name" value="Uroporphyrinogen_deCOase"/>
</dbReference>
<dbReference type="GO" id="GO:0004853">
    <property type="term" value="F:uroporphyrinogen decarboxylase activity"/>
    <property type="evidence" value="ECO:0007669"/>
    <property type="project" value="UniProtKB-UniRule"/>
</dbReference>
<accession>A0A8J7C2A0</accession>
<protein>
    <recommendedName>
        <fullName evidence="3 8">Uroporphyrinogen decarboxylase</fullName>
        <shortName evidence="8">UPD</shortName>
        <shortName evidence="8">URO-D</shortName>
        <ecNumber evidence="3 8">4.1.1.37</ecNumber>
    </recommendedName>
</protein>
<sequence>MNDRFLRACRGEKLDRPPIWIMRQAGRYLPEYRAIRKEMDFVTLCKTPEKAAEVTIQPIDRLGVDAAILFSDILVPVEPMGFNISFNPGPVLDHAVRTMQDVDNIRITDPEETVPYVYEAIRILRRELEGRVPLIGFAAAPFTLATYMVEGKGSKNFSKVKGLLFSEPATAHALLEKITVATEKYLLAQIRAGAQAVQLFDSWAGLLSAEDFREFGMPYARRILDTLKDAGVPRIYFALNNAHLLDEIKDCGADVVGMDWRMNLAEANQRLDGRYPLQGNLDPTVLLSGSPETIRERARRVVAAGKELPGHIFNLGHGILPETPVEHAQALVQAVQEVTS</sequence>
<dbReference type="HAMAP" id="MF_00218">
    <property type="entry name" value="URO_D"/>
    <property type="match status" value="1"/>
</dbReference>
<evidence type="ECO:0000256" key="2">
    <source>
        <dbReference type="ARBA" id="ARBA00009935"/>
    </source>
</evidence>
<gene>
    <name evidence="8 13" type="primary">hemE</name>
    <name evidence="13" type="ORF">IFK94_04115</name>
</gene>
<evidence type="ECO:0000256" key="9">
    <source>
        <dbReference type="RuleBase" id="RU000554"/>
    </source>
</evidence>
<comment type="function">
    <text evidence="8">Catalyzes the decarboxylation of four acetate groups of uroporphyrinogen-III to yield coproporphyrinogen-III.</text>
</comment>
<feature type="site" description="Transition state stabilizer" evidence="8">
    <location>
        <position position="72"/>
    </location>
</feature>
<evidence type="ECO:0000256" key="6">
    <source>
        <dbReference type="ARBA" id="ARBA00023239"/>
    </source>
</evidence>
<dbReference type="PROSITE" id="PS00907">
    <property type="entry name" value="UROD_2"/>
    <property type="match status" value="1"/>
</dbReference>
<dbReference type="CDD" id="cd00717">
    <property type="entry name" value="URO-D"/>
    <property type="match status" value="1"/>
</dbReference>
<evidence type="ECO:0000256" key="4">
    <source>
        <dbReference type="ARBA" id="ARBA00022490"/>
    </source>
</evidence>
<dbReference type="EC" id="4.1.1.37" evidence="3 8"/>
<keyword evidence="6 8" id="KW-0456">Lyase</keyword>
<comment type="catalytic activity">
    <reaction evidence="8 9">
        <text>uroporphyrinogen III + 4 H(+) = coproporphyrinogen III + 4 CO2</text>
        <dbReference type="Rhea" id="RHEA:19865"/>
        <dbReference type="ChEBI" id="CHEBI:15378"/>
        <dbReference type="ChEBI" id="CHEBI:16526"/>
        <dbReference type="ChEBI" id="CHEBI:57308"/>
        <dbReference type="ChEBI" id="CHEBI:57309"/>
        <dbReference type="EC" id="4.1.1.37"/>
    </reaction>
</comment>
<feature type="binding site" evidence="8">
    <location>
        <position position="202"/>
    </location>
    <ligand>
        <name>substrate</name>
    </ligand>
</feature>
<dbReference type="NCBIfam" id="TIGR01464">
    <property type="entry name" value="hemE"/>
    <property type="match status" value="1"/>
</dbReference>
<dbReference type="InterPro" id="IPR038071">
    <property type="entry name" value="UROD/MetE-like_sf"/>
</dbReference>
<evidence type="ECO:0000256" key="3">
    <source>
        <dbReference type="ARBA" id="ARBA00012288"/>
    </source>
</evidence>
<organism evidence="13 14">
    <name type="scientific">Candidatus Polarisedimenticola svalbardensis</name>
    <dbReference type="NCBI Taxonomy" id="2886004"/>
    <lineage>
        <taxon>Bacteria</taxon>
        <taxon>Pseudomonadati</taxon>
        <taxon>Acidobacteriota</taxon>
        <taxon>Candidatus Polarisedimenticolia</taxon>
        <taxon>Candidatus Polarisedimenticolales</taxon>
        <taxon>Candidatus Polarisedimenticolaceae</taxon>
        <taxon>Candidatus Polarisedimenticola</taxon>
    </lineage>
</organism>
<comment type="caution">
    <text evidence="8">Lacks conserved residue(s) required for the propagation of feature annotation.</text>
</comment>